<dbReference type="EMBL" id="LAZR01005869">
    <property type="protein sequence ID" value="KKM96521.1"/>
    <property type="molecule type" value="Genomic_DNA"/>
</dbReference>
<organism evidence="2">
    <name type="scientific">marine sediment metagenome</name>
    <dbReference type="NCBI Taxonomy" id="412755"/>
    <lineage>
        <taxon>unclassified sequences</taxon>
        <taxon>metagenomes</taxon>
        <taxon>ecological metagenomes</taxon>
    </lineage>
</organism>
<feature type="region of interest" description="Disordered" evidence="1">
    <location>
        <begin position="1"/>
        <end position="23"/>
    </location>
</feature>
<reference evidence="2" key="1">
    <citation type="journal article" date="2015" name="Nature">
        <title>Complex archaea that bridge the gap between prokaryotes and eukaryotes.</title>
        <authorList>
            <person name="Spang A."/>
            <person name="Saw J.H."/>
            <person name="Jorgensen S.L."/>
            <person name="Zaremba-Niedzwiedzka K."/>
            <person name="Martijn J."/>
            <person name="Lind A.E."/>
            <person name="van Eijk R."/>
            <person name="Schleper C."/>
            <person name="Guy L."/>
            <person name="Ettema T.J."/>
        </authorList>
    </citation>
    <scope>NUCLEOTIDE SEQUENCE</scope>
</reference>
<proteinExistence type="predicted"/>
<gene>
    <name evidence="2" type="ORF">LCGC14_1177170</name>
</gene>
<feature type="non-terminal residue" evidence="2">
    <location>
        <position position="1"/>
    </location>
</feature>
<evidence type="ECO:0000256" key="1">
    <source>
        <dbReference type="SAM" id="MobiDB-lite"/>
    </source>
</evidence>
<sequence length="241" mass="27360">AVQRTRATASRARKSNGSNPHVPTRRFQLDTFVARMARSTTAVLLGRVVAASSFVMKIECDFDLTNIYGLLPTDDPKETLENARWAIAGDIAGKGDHCACCGRWAKINAFNLTGTLLRKLILLCERSGERHRWVNTQDKKRFPGWFTHTNDHSKLAYWGLLQKDEQSGVNTKTVGRWRPTQRGLKFSRNKLQLPATAFVYDATVVGHSVKQVRAKDVKTKGYNYWEEIKMAWMAEKMKFPA</sequence>
<comment type="caution">
    <text evidence="2">The sequence shown here is derived from an EMBL/GenBank/DDBJ whole genome shotgun (WGS) entry which is preliminary data.</text>
</comment>
<protein>
    <submittedName>
        <fullName evidence="2">Uncharacterized protein</fullName>
    </submittedName>
</protein>
<name>A0A0F9MAY4_9ZZZZ</name>
<evidence type="ECO:0000313" key="2">
    <source>
        <dbReference type="EMBL" id="KKM96521.1"/>
    </source>
</evidence>
<dbReference type="AlphaFoldDB" id="A0A0F9MAY4"/>
<accession>A0A0F9MAY4</accession>
<feature type="compositionally biased region" description="Low complexity" evidence="1">
    <location>
        <begin position="1"/>
        <end position="10"/>
    </location>
</feature>